<reference evidence="13" key="1">
    <citation type="submission" date="2024-06" db="EMBL/GenBank/DDBJ databases">
        <authorList>
            <person name="Ryan C."/>
        </authorList>
    </citation>
    <scope>NUCLEOTIDE SEQUENCE [LARGE SCALE GENOMIC DNA]</scope>
</reference>
<keyword evidence="2" id="KW-0433">Leucine-rich repeat</keyword>
<dbReference type="Pfam" id="PF23559">
    <property type="entry name" value="WHD_DRP"/>
    <property type="match status" value="1"/>
</dbReference>
<dbReference type="PANTHER" id="PTHR36766:SF64">
    <property type="entry name" value="OS12G0206100 PROTEIN"/>
    <property type="match status" value="1"/>
</dbReference>
<dbReference type="Pfam" id="PF18052">
    <property type="entry name" value="Rx_N"/>
    <property type="match status" value="1"/>
</dbReference>
<organism evidence="12 13">
    <name type="scientific">Urochloa decumbens</name>
    <dbReference type="NCBI Taxonomy" id="240449"/>
    <lineage>
        <taxon>Eukaryota</taxon>
        <taxon>Viridiplantae</taxon>
        <taxon>Streptophyta</taxon>
        <taxon>Embryophyta</taxon>
        <taxon>Tracheophyta</taxon>
        <taxon>Spermatophyta</taxon>
        <taxon>Magnoliopsida</taxon>
        <taxon>Liliopsida</taxon>
        <taxon>Poales</taxon>
        <taxon>Poaceae</taxon>
        <taxon>PACMAD clade</taxon>
        <taxon>Panicoideae</taxon>
        <taxon>Panicodae</taxon>
        <taxon>Paniceae</taxon>
        <taxon>Melinidinae</taxon>
        <taxon>Urochloa</taxon>
    </lineage>
</organism>
<protein>
    <submittedName>
        <fullName evidence="12">Uncharacterized protein</fullName>
    </submittedName>
</protein>
<dbReference type="Gene3D" id="1.10.10.10">
    <property type="entry name" value="Winged helix-like DNA-binding domain superfamily/Winged helix DNA-binding domain"/>
    <property type="match status" value="1"/>
</dbReference>
<comment type="similarity">
    <text evidence="1">Belongs to the disease resistance NB-LRR family.</text>
</comment>
<dbReference type="GO" id="GO:0005524">
    <property type="term" value="F:ATP binding"/>
    <property type="evidence" value="ECO:0007669"/>
    <property type="project" value="UniProtKB-KW"/>
</dbReference>
<reference evidence="12 13" key="2">
    <citation type="submission" date="2024-10" db="EMBL/GenBank/DDBJ databases">
        <authorList>
            <person name="Ryan C."/>
        </authorList>
    </citation>
    <scope>NUCLEOTIDE SEQUENCE [LARGE SCALE GENOMIC DNA]</scope>
</reference>
<feature type="domain" description="R13L1/DRL21-like LRR repeat region" evidence="11">
    <location>
        <begin position="676"/>
        <end position="793"/>
    </location>
</feature>
<feature type="domain" description="Disease resistance protein winged helix" evidence="10">
    <location>
        <begin position="587"/>
        <end position="657"/>
    </location>
</feature>
<evidence type="ECO:0000256" key="4">
    <source>
        <dbReference type="ARBA" id="ARBA00022741"/>
    </source>
</evidence>
<dbReference type="GO" id="GO:0006952">
    <property type="term" value="P:defense response"/>
    <property type="evidence" value="ECO:0007669"/>
    <property type="project" value="UniProtKB-KW"/>
</dbReference>
<gene>
    <name evidence="12" type="ORF">URODEC1_LOCUS108247</name>
</gene>
<evidence type="ECO:0000256" key="3">
    <source>
        <dbReference type="ARBA" id="ARBA00022737"/>
    </source>
</evidence>
<evidence type="ECO:0000256" key="7">
    <source>
        <dbReference type="SAM" id="MobiDB-lite"/>
    </source>
</evidence>
<keyword evidence="6" id="KW-0067">ATP-binding</keyword>
<dbReference type="InterPro" id="IPR002182">
    <property type="entry name" value="NB-ARC"/>
</dbReference>
<sequence>MAELGIEAARWMVGKALGPGSSGLLEAWAASTELGPNIEALRMELLYAEGMLNNARGRGHGCGPEIQNPALTELLQKLRDLAYRADDVLDELEYFRIQDELDGTYHAAEKHGEGCLRNNALNARHTARAIVKVFGLSNSKSNCSPDSASQDKPDEDTRGVSCGALSCLGPKTPDDDEKEEDARGVLCGAVWSCGRASSKPPTPPPKQGDQETHGSCMGRLTSDARGTIHTLGKHLLCYSVSHVQNAANSGCPFLCCSCPNKAPQSECVVQMPKLKFDRVDMSRRMKEIVEQLKPLCAKVSAILNLEFLAANCSASQCMATSRPITTSDSIEPQLYGRKDETKDIVHDITKGKYKDVDLTVLPIVGPGGIGKTTLTQYIYNDEELNNHFQLKLWVCVSVNFNVHRLTQEIADKLPSKEIEEQLKSKRFLLVLDDMWDCSNEDEWKRFLVPFNKGQTKGSVILVTTRFPAVAQMVKTTDHWKDPKGLNKEKFEKLFFASVFGNKQLTNDHSELLDIGYKIVGKLKGSPLAAKTVGRLLRNHLDKDHWTRVLESKEWESQNGDHDIMPALKRSFDCLPFHLQQCFTSCALFPEDYKFDREKLIHFWIGLDVLHSRGENKRIEDIGLSYLTELVNYGFFKKEEDENGLIYYIIHDLLHELAMKQELRRIRVGKESQGFELRQIGHLMEICGSLSIENLEKVEGRKEADEAKLMQKKHLQELIFQWDAERSNMNPAREEQVLEGLKPHSNLLKLSIRGHVGASCPSWLDLNLSVKNLESLCLDGVAWKTFPPIGELRLVNETVEEISSNIPSPHFKNLKRIELKNLARLKKWVIGCSDHLLAQLEVLIIEDCPELLELSFSNCNCSQQEQETRFPRLGELRIRSCRNLLSLPPIPWTSSVCSVQISSVGLDFESLKYGKDPFQHVLALGITGKGHAQDMAAAPFWRVLDFDKLTGPEELVISSCPPLPFDGLQKLSSTIKFLRISNWNIVSGKELTHVLSCMPKLSGLSIRSCKKITGLGVLEEPKEATPFSREEEEIAAEGLLLLPPQLHSLQIYSCPELSLRPDSSHGESGGGLQGLTSLCSFTIHGCPKFLACYPPSPSSSCFPFPKSLQTLTVVGVETLASLSNLASLTDLSIHECGSSGAASLRPLLAHGCLRGLSFYQTANLFPIECFEDSTPEMLERGLSFPSSKRMWLGMDDVTGVLTGPICRLLSSYLTTIFLWANDQLERFTKEQAEALQLLTSLQLLDMSRCNELQCLPLGLQKLTNLKKLAIPGSAAIHSLHRDNLPDSLQKLEICGGDIRSLPKDSLPNSLRKLKIDHCSSICSLPKDGLPDSLQKLLINNCPSIRALPKCGLPSSLRLLDCRKLIGTIPIVKLD</sequence>
<dbReference type="SUPFAM" id="SSF52047">
    <property type="entry name" value="RNI-like"/>
    <property type="match status" value="1"/>
</dbReference>
<evidence type="ECO:0000256" key="6">
    <source>
        <dbReference type="ARBA" id="ARBA00022840"/>
    </source>
</evidence>
<keyword evidence="4" id="KW-0547">Nucleotide-binding</keyword>
<dbReference type="SUPFAM" id="SSF52540">
    <property type="entry name" value="P-loop containing nucleoside triphosphate hydrolases"/>
    <property type="match status" value="1"/>
</dbReference>
<dbReference type="PANTHER" id="PTHR36766">
    <property type="entry name" value="PLANT BROAD-SPECTRUM MILDEW RESISTANCE PROTEIN RPW8"/>
    <property type="match status" value="1"/>
</dbReference>
<dbReference type="EMBL" id="OZ075117">
    <property type="protein sequence ID" value="CAL5080741.1"/>
    <property type="molecule type" value="Genomic_DNA"/>
</dbReference>
<dbReference type="PRINTS" id="PR00364">
    <property type="entry name" value="DISEASERSIST"/>
</dbReference>
<evidence type="ECO:0000256" key="5">
    <source>
        <dbReference type="ARBA" id="ARBA00022821"/>
    </source>
</evidence>
<evidence type="ECO:0000259" key="9">
    <source>
        <dbReference type="Pfam" id="PF18052"/>
    </source>
</evidence>
<dbReference type="InterPro" id="IPR032675">
    <property type="entry name" value="LRR_dom_sf"/>
</dbReference>
<evidence type="ECO:0000313" key="13">
    <source>
        <dbReference type="Proteomes" id="UP001497457"/>
    </source>
</evidence>
<feature type="domain" description="NB-ARC" evidence="8">
    <location>
        <begin position="354"/>
        <end position="502"/>
    </location>
</feature>
<evidence type="ECO:0000259" key="8">
    <source>
        <dbReference type="Pfam" id="PF00931"/>
    </source>
</evidence>
<dbReference type="SUPFAM" id="SSF52058">
    <property type="entry name" value="L domain-like"/>
    <property type="match status" value="1"/>
</dbReference>
<dbReference type="Gene3D" id="3.40.50.300">
    <property type="entry name" value="P-loop containing nucleotide triphosphate hydrolases"/>
    <property type="match status" value="1"/>
</dbReference>
<evidence type="ECO:0000256" key="1">
    <source>
        <dbReference type="ARBA" id="ARBA00008894"/>
    </source>
</evidence>
<dbReference type="InterPro" id="IPR041118">
    <property type="entry name" value="Rx_N"/>
</dbReference>
<keyword evidence="13" id="KW-1185">Reference proteome</keyword>
<proteinExistence type="inferred from homology"/>
<dbReference type="Gene3D" id="1.10.8.430">
    <property type="entry name" value="Helical domain of apoptotic protease-activating factors"/>
    <property type="match status" value="1"/>
</dbReference>
<evidence type="ECO:0000259" key="11">
    <source>
        <dbReference type="Pfam" id="PF25019"/>
    </source>
</evidence>
<dbReference type="Proteomes" id="UP001497457">
    <property type="component" value="Chromosome 7b"/>
</dbReference>
<dbReference type="Pfam" id="PF25019">
    <property type="entry name" value="LRR_R13L1-DRL21"/>
    <property type="match status" value="1"/>
</dbReference>
<dbReference type="InterPro" id="IPR056789">
    <property type="entry name" value="LRR_R13L1-DRL21"/>
</dbReference>
<keyword evidence="3" id="KW-0677">Repeat</keyword>
<feature type="domain" description="Disease resistance N-terminal" evidence="9">
    <location>
        <begin position="33"/>
        <end position="100"/>
    </location>
</feature>
<accession>A0ABC9FS66</accession>
<keyword evidence="5" id="KW-0611">Plant defense</keyword>
<dbReference type="GO" id="GO:0051707">
    <property type="term" value="P:response to other organism"/>
    <property type="evidence" value="ECO:0007669"/>
    <property type="project" value="UniProtKB-ARBA"/>
</dbReference>
<evidence type="ECO:0000313" key="12">
    <source>
        <dbReference type="EMBL" id="CAL5080741.1"/>
    </source>
</evidence>
<dbReference type="InterPro" id="IPR027417">
    <property type="entry name" value="P-loop_NTPase"/>
</dbReference>
<dbReference type="Pfam" id="PF00931">
    <property type="entry name" value="NB-ARC"/>
    <property type="match status" value="1"/>
</dbReference>
<dbReference type="Gene3D" id="3.80.10.10">
    <property type="entry name" value="Ribonuclease Inhibitor"/>
    <property type="match status" value="3"/>
</dbReference>
<evidence type="ECO:0000256" key="2">
    <source>
        <dbReference type="ARBA" id="ARBA00022614"/>
    </source>
</evidence>
<dbReference type="InterPro" id="IPR042197">
    <property type="entry name" value="Apaf_helical"/>
</dbReference>
<name>A0ABC9FS66_9POAL</name>
<dbReference type="InterPro" id="IPR058922">
    <property type="entry name" value="WHD_DRP"/>
</dbReference>
<feature type="region of interest" description="Disordered" evidence="7">
    <location>
        <begin position="195"/>
        <end position="219"/>
    </location>
</feature>
<evidence type="ECO:0000259" key="10">
    <source>
        <dbReference type="Pfam" id="PF23559"/>
    </source>
</evidence>
<dbReference type="InterPro" id="IPR036388">
    <property type="entry name" value="WH-like_DNA-bd_sf"/>
</dbReference>